<keyword evidence="2" id="KW-1185">Reference proteome</keyword>
<dbReference type="Proteomes" id="UP000823388">
    <property type="component" value="Chromosome 9K"/>
</dbReference>
<comment type="caution">
    <text evidence="1">The sequence shown here is derived from an EMBL/GenBank/DDBJ whole genome shotgun (WGS) entry which is preliminary data.</text>
</comment>
<evidence type="ECO:0000313" key="1">
    <source>
        <dbReference type="EMBL" id="KAG2544929.1"/>
    </source>
</evidence>
<protein>
    <submittedName>
        <fullName evidence="1">Uncharacterized protein</fullName>
    </submittedName>
</protein>
<organism evidence="1 2">
    <name type="scientific">Panicum virgatum</name>
    <name type="common">Blackwell switchgrass</name>
    <dbReference type="NCBI Taxonomy" id="38727"/>
    <lineage>
        <taxon>Eukaryota</taxon>
        <taxon>Viridiplantae</taxon>
        <taxon>Streptophyta</taxon>
        <taxon>Embryophyta</taxon>
        <taxon>Tracheophyta</taxon>
        <taxon>Spermatophyta</taxon>
        <taxon>Magnoliopsida</taxon>
        <taxon>Liliopsida</taxon>
        <taxon>Poales</taxon>
        <taxon>Poaceae</taxon>
        <taxon>PACMAD clade</taxon>
        <taxon>Panicoideae</taxon>
        <taxon>Panicodae</taxon>
        <taxon>Paniceae</taxon>
        <taxon>Panicinae</taxon>
        <taxon>Panicum</taxon>
        <taxon>Panicum sect. Hiantes</taxon>
    </lineage>
</organism>
<name>A0A8T0N9U8_PANVG</name>
<reference evidence="1" key="1">
    <citation type="submission" date="2020-05" db="EMBL/GenBank/DDBJ databases">
        <title>WGS assembly of Panicum virgatum.</title>
        <authorList>
            <person name="Lovell J.T."/>
            <person name="Jenkins J."/>
            <person name="Shu S."/>
            <person name="Juenger T.E."/>
            <person name="Schmutz J."/>
        </authorList>
    </citation>
    <scope>NUCLEOTIDE SEQUENCE</scope>
    <source>
        <strain evidence="1">AP13</strain>
    </source>
</reference>
<evidence type="ECO:0000313" key="2">
    <source>
        <dbReference type="Proteomes" id="UP000823388"/>
    </source>
</evidence>
<accession>A0A8T0N9U8</accession>
<dbReference type="AlphaFoldDB" id="A0A8T0N9U8"/>
<dbReference type="EMBL" id="CM029053">
    <property type="protein sequence ID" value="KAG2544929.1"/>
    <property type="molecule type" value="Genomic_DNA"/>
</dbReference>
<dbReference type="OrthoDB" id="691043at2759"/>
<gene>
    <name evidence="1" type="ORF">PVAP13_9KG394736</name>
</gene>
<dbReference type="PANTHER" id="PTHR33257:SF20">
    <property type="entry name" value="LEGUME LECTIN DOMAIN-CONTAINING PROTEIN"/>
    <property type="match status" value="1"/>
</dbReference>
<proteinExistence type="predicted"/>
<dbReference type="PANTHER" id="PTHR33257">
    <property type="entry name" value="OS05G0165500 PROTEIN"/>
    <property type="match status" value="1"/>
</dbReference>
<sequence>MFTAEPGQQLHTGSSLATSQTAPAYIKSQALPPCLCLDLGRCRLAARLWVFKGITTLFCSFPVKFLPLTPSHLGFPMDSTKQLALRPISNRRSASVVGEVAAAAERSGLATSSFRVYYGLRPGAVPFLWESAPGTPKAAGAGAGATASVSPAEMAGAAAELPPISPPPSYYSSQMKKGRRRCRAGCVLGALLAALGVRRRSRRRPASRH</sequence>